<keyword evidence="1" id="KW-0812">Transmembrane</keyword>
<organism evidence="2 3">
    <name type="scientific">Pseudomonas kuykendallii</name>
    <dbReference type="NCBI Taxonomy" id="1007099"/>
    <lineage>
        <taxon>Bacteria</taxon>
        <taxon>Pseudomonadati</taxon>
        <taxon>Pseudomonadota</taxon>
        <taxon>Gammaproteobacteria</taxon>
        <taxon>Pseudomonadales</taxon>
        <taxon>Pseudomonadaceae</taxon>
        <taxon>Pseudomonas</taxon>
    </lineage>
</organism>
<dbReference type="STRING" id="1007099.SAMN05216287_1091"/>
<protein>
    <submittedName>
        <fullName evidence="2">Uncharacterized protein</fullName>
    </submittedName>
</protein>
<accession>A0A1H2V1Q2</accession>
<sequence length="135" mass="14235">MSRSSDGGLRPARQRGDILVESLIGVVLMSIIGLGMVAVTSRVEVSHRYSNAQGLAVGQMRNLLQQYGNELCSDSSLAVITLPPNDQVFNLQVTCATPTISVKGVALESPPDTVTLSTPDEASDYFGGVVKVGEN</sequence>
<dbReference type="EMBL" id="FNNU01000002">
    <property type="protein sequence ID" value="SDW62248.1"/>
    <property type="molecule type" value="Genomic_DNA"/>
</dbReference>
<reference evidence="3" key="1">
    <citation type="submission" date="2016-10" db="EMBL/GenBank/DDBJ databases">
        <authorList>
            <person name="Varghese N."/>
            <person name="Submissions S."/>
        </authorList>
    </citation>
    <scope>NUCLEOTIDE SEQUENCE [LARGE SCALE GENOMIC DNA]</scope>
    <source>
        <strain evidence="3">NRRL B-59562</strain>
    </source>
</reference>
<evidence type="ECO:0000313" key="2">
    <source>
        <dbReference type="EMBL" id="SDW62248.1"/>
    </source>
</evidence>
<evidence type="ECO:0000256" key="1">
    <source>
        <dbReference type="SAM" id="Phobius"/>
    </source>
</evidence>
<evidence type="ECO:0000313" key="3">
    <source>
        <dbReference type="Proteomes" id="UP000243778"/>
    </source>
</evidence>
<keyword evidence="3" id="KW-1185">Reference proteome</keyword>
<gene>
    <name evidence="2" type="ORF">SAMN05216287_1091</name>
</gene>
<feature type="transmembrane region" description="Helical" evidence="1">
    <location>
        <begin position="18"/>
        <end position="39"/>
    </location>
</feature>
<name>A0A1H2V1Q2_9PSED</name>
<dbReference type="OrthoDB" id="8590950at2"/>
<dbReference type="RefSeq" id="WP_090225337.1">
    <property type="nucleotide sequence ID" value="NZ_FNNU01000002.1"/>
</dbReference>
<dbReference type="Proteomes" id="UP000243778">
    <property type="component" value="Unassembled WGS sequence"/>
</dbReference>
<keyword evidence="1" id="KW-0472">Membrane</keyword>
<dbReference type="AlphaFoldDB" id="A0A1H2V1Q2"/>
<keyword evidence="1" id="KW-1133">Transmembrane helix</keyword>
<proteinExistence type="predicted"/>